<dbReference type="InterPro" id="IPR013657">
    <property type="entry name" value="SCL35B1-4/HUT1"/>
</dbReference>
<dbReference type="Pfam" id="PF20654">
    <property type="entry name" value="Sec3_C-term"/>
    <property type="match status" value="1"/>
</dbReference>
<evidence type="ECO:0000256" key="2">
    <source>
        <dbReference type="ARBA" id="ARBA00006518"/>
    </source>
</evidence>
<feature type="domain" description="Exocyst complex component Sec3 PIP2-binding N-terminal" evidence="12">
    <location>
        <begin position="477"/>
        <end position="555"/>
    </location>
</feature>
<keyword evidence="5" id="KW-0268">Exocytosis</keyword>
<evidence type="ECO:0000256" key="10">
    <source>
        <dbReference type="SAM" id="Coils"/>
    </source>
</evidence>
<dbReference type="Proteomes" id="UP001359485">
    <property type="component" value="Unassembled WGS sequence"/>
</dbReference>
<evidence type="ECO:0000256" key="4">
    <source>
        <dbReference type="ARBA" id="ARBA00022448"/>
    </source>
</evidence>
<dbReference type="Pfam" id="PF09763">
    <property type="entry name" value="Sec3_CC"/>
    <property type="match status" value="1"/>
</dbReference>
<evidence type="ECO:0000256" key="3">
    <source>
        <dbReference type="ARBA" id="ARBA00010694"/>
    </source>
</evidence>
<keyword evidence="7 11" id="KW-1133">Transmembrane helix</keyword>
<keyword evidence="14" id="KW-1185">Reference proteome</keyword>
<organism evidence="13 14">
    <name type="scientific">Polyplax serrata</name>
    <name type="common">Common mouse louse</name>
    <dbReference type="NCBI Taxonomy" id="468196"/>
    <lineage>
        <taxon>Eukaryota</taxon>
        <taxon>Metazoa</taxon>
        <taxon>Ecdysozoa</taxon>
        <taxon>Arthropoda</taxon>
        <taxon>Hexapoda</taxon>
        <taxon>Insecta</taxon>
        <taxon>Pterygota</taxon>
        <taxon>Neoptera</taxon>
        <taxon>Paraneoptera</taxon>
        <taxon>Psocodea</taxon>
        <taxon>Troctomorpha</taxon>
        <taxon>Phthiraptera</taxon>
        <taxon>Anoplura</taxon>
        <taxon>Polyplacidae</taxon>
        <taxon>Polyplax</taxon>
    </lineage>
</organism>
<dbReference type="Pfam" id="PF08449">
    <property type="entry name" value="UAA"/>
    <property type="match status" value="1"/>
</dbReference>
<proteinExistence type="inferred from homology"/>
<evidence type="ECO:0000256" key="11">
    <source>
        <dbReference type="SAM" id="Phobius"/>
    </source>
</evidence>
<feature type="transmembrane region" description="Helical" evidence="11">
    <location>
        <begin position="404"/>
        <end position="422"/>
    </location>
</feature>
<comment type="similarity">
    <text evidence="2">Belongs to the SEC3 family.</text>
</comment>
<evidence type="ECO:0000256" key="7">
    <source>
        <dbReference type="ARBA" id="ARBA00022989"/>
    </source>
</evidence>
<dbReference type="PANTHER" id="PTHR16092:SF14">
    <property type="entry name" value="EXOCYST COMPLEX COMPONENT 1 ISOFORM X1"/>
    <property type="match status" value="1"/>
</dbReference>
<evidence type="ECO:0000256" key="1">
    <source>
        <dbReference type="ARBA" id="ARBA00004141"/>
    </source>
</evidence>
<feature type="transmembrane region" description="Helical" evidence="11">
    <location>
        <begin position="247"/>
        <end position="265"/>
    </location>
</feature>
<keyword evidence="9 11" id="KW-0472">Membrane</keyword>
<comment type="similarity">
    <text evidence="3">Belongs to the nucleotide-sugar transporter family. SLC35B subfamily.</text>
</comment>
<sequence>MPCCILTVVGSLFITYITTHLYKKAFEPSPDKTASLNTSNVNNFSSTWIFRLILNLLGYATVFIPGYIIFKFVNKVKYLERSGSSFLAKIIKLCFVGHESERNSENAVDNNQQKTVFKEALTLITCFILLQVIYLTWGVLQEKVMTQEYTNSSGSKGYFRDSQFLVFVNKILAFGISGAYLLCSKQPPSPVAMYKYVFCSFSNIMSSWCQYEALKFVSFPTQVLAKASKIIPVMIMGKIVSRKKYEYYEYVTAVLISLGMTFFMLGNGEDKSHNRVTTFSGIILLAAYLIFDSFTSNWQGALFSQFQMSSVQMMCGVNLFSCLFTAVSLIQQGGFINSIQFMMTYYKFVFDCLLLSLCSAAGQLFIFYTISNFGAIVFVIIMTIRQGLSILLSCLIYHHNISALGVLGIFLVFISVFLRIYCNQRLKAINRRRNILVNNVNKNFNKQKLTRHNSRPCKVNSTLHETNSSLKTYVCHRRRYNTPNTEGMVKKNDKNVYKNKRKWLLSDLKLVDGKNIDLETHEFDLHFDKVYKWFASNLQERQNFIMQLWKYCCRHLPKEKPNFENVPSKWLIDTSLLENENSIAPGIGAGLNEEEEIVDEYQAITESEEKDLDILMSSCQTAISNAEAFMENLAKDLSLLDGENVYSVLSSGQKVENLMDKLQEAIVEAEKVEAQLDSYDEILRHIRDTMEEMEEKNLLIEIANKNNQKLLVELENIISQLDLSQKHQNALIEADLTSPSGLKEAISAGKALIAAMNAEIHPALVRMQAVQDQRKRFEKCKIKFSQTITRFLNNLFIHLGNDPGDNLMAHSAQLVLPNHNSIHKELEIYTELIHWCKAMDRKAYLGLIKVYITSLNKLYDRDIKNFFEEARQRITSVRDRKARGSGSREDLAVKLKQQAQSLGSGVKSPATLNLLGIEREQWNQDIDEAERLRFDEIFETALTELEPFCLNEQNFCISFFQLDVLSPTTKNTQTTLDTAFSDIRDETASGTTNLPTKKVEKQINEEVRKMMGDLFHTLEPELTTFISYYEKLDGYYCMYALVRLTQHVMSAQNTESFLSKTFGSALVQVKRSYDKYMQANLKSIEEMRPNKKTKCGILPFVSNFDEFARTAQSIFKTTERRGDLDKWYQKLVGAMFDTIPKIASEHSKTPQEVVKMENFHHLHDLLSQLKIGVLDSYRKEAKVKYNDALKNYVTQYFGRPLEKLNLFFEGVEAKVAQGVKESEISYQMAFSKEQLRKVISAYPSREVKRGLENLYRKVEKHLCEDENLLQVVWRAMQEEFIQQYKYLEDFIQRCYPGSMITLEFSIKNILEFFSEIAQSH</sequence>
<protein>
    <recommendedName>
        <fullName evidence="12">Exocyst complex component Sec3 PIP2-binding N-terminal domain-containing protein</fullName>
    </recommendedName>
</protein>
<evidence type="ECO:0000256" key="6">
    <source>
        <dbReference type="ARBA" id="ARBA00022692"/>
    </source>
</evidence>
<dbReference type="PANTHER" id="PTHR16092">
    <property type="entry name" value="SEC3/SYNTAXIN-RELATED"/>
    <property type="match status" value="1"/>
</dbReference>
<feature type="transmembrane region" description="Helical" evidence="11">
    <location>
        <begin position="277"/>
        <end position="294"/>
    </location>
</feature>
<evidence type="ECO:0000259" key="12">
    <source>
        <dbReference type="SMART" id="SM01313"/>
    </source>
</evidence>
<accession>A0ABR1BHC2</accession>
<dbReference type="EMBL" id="JAWJWF010000001">
    <property type="protein sequence ID" value="KAK6641153.1"/>
    <property type="molecule type" value="Genomic_DNA"/>
</dbReference>
<evidence type="ECO:0000256" key="8">
    <source>
        <dbReference type="ARBA" id="ARBA00023054"/>
    </source>
</evidence>
<feature type="transmembrane region" description="Helical" evidence="11">
    <location>
        <begin position="164"/>
        <end position="183"/>
    </location>
</feature>
<comment type="subcellular location">
    <subcellularLocation>
        <location evidence="1">Membrane</location>
        <topology evidence="1">Multi-pass membrane protein</topology>
    </subcellularLocation>
</comment>
<evidence type="ECO:0000313" key="13">
    <source>
        <dbReference type="EMBL" id="KAK6641153.1"/>
    </source>
</evidence>
<dbReference type="InterPro" id="IPR019160">
    <property type="entry name" value="Sec3_CC"/>
</dbReference>
<feature type="transmembrane region" description="Helical" evidence="11">
    <location>
        <begin position="48"/>
        <end position="70"/>
    </location>
</feature>
<gene>
    <name evidence="13" type="ORF">RUM44_012862</name>
</gene>
<feature type="coiled-coil region" evidence="10">
    <location>
        <begin position="652"/>
        <end position="720"/>
    </location>
</feature>
<dbReference type="Pfam" id="PF15277">
    <property type="entry name" value="Sec3-PIP2_bind"/>
    <property type="match status" value="1"/>
</dbReference>
<evidence type="ECO:0000313" key="14">
    <source>
        <dbReference type="Proteomes" id="UP001359485"/>
    </source>
</evidence>
<keyword evidence="8 10" id="KW-0175">Coiled coil</keyword>
<name>A0ABR1BHC2_POLSC</name>
<dbReference type="InterPro" id="IPR028258">
    <property type="entry name" value="Sec3-PIP2_bind"/>
</dbReference>
<evidence type="ECO:0000256" key="5">
    <source>
        <dbReference type="ARBA" id="ARBA00022483"/>
    </source>
</evidence>
<dbReference type="SMART" id="SM01313">
    <property type="entry name" value="Sec3-PIP2_bind"/>
    <property type="match status" value="1"/>
</dbReference>
<keyword evidence="6 11" id="KW-0812">Transmembrane</keyword>
<reference evidence="13 14" key="1">
    <citation type="submission" date="2023-09" db="EMBL/GenBank/DDBJ databases">
        <title>Genomes of two closely related lineages of the louse Polyplax serrata with different host specificities.</title>
        <authorList>
            <person name="Martinu J."/>
            <person name="Tarabai H."/>
            <person name="Stefka J."/>
            <person name="Hypsa V."/>
        </authorList>
    </citation>
    <scope>NUCLEOTIDE SEQUENCE [LARGE SCALE GENOMIC DNA]</scope>
    <source>
        <strain evidence="13">98ZLc_SE</strain>
    </source>
</reference>
<feature type="transmembrane region" description="Helical" evidence="11">
    <location>
        <begin position="315"/>
        <end position="336"/>
    </location>
</feature>
<feature type="transmembrane region" description="Helical" evidence="11">
    <location>
        <begin position="120"/>
        <end position="140"/>
    </location>
</feature>
<dbReference type="Gene3D" id="2.30.29.90">
    <property type="match status" value="1"/>
</dbReference>
<evidence type="ECO:0000256" key="9">
    <source>
        <dbReference type="ARBA" id="ARBA00023136"/>
    </source>
</evidence>
<keyword evidence="4" id="KW-0813">Transport</keyword>
<dbReference type="InterPro" id="IPR048628">
    <property type="entry name" value="Sec3_C"/>
</dbReference>
<comment type="caution">
    <text evidence="13">The sequence shown here is derived from an EMBL/GenBank/DDBJ whole genome shotgun (WGS) entry which is preliminary data.</text>
</comment>